<dbReference type="EMBL" id="CM007384">
    <property type="protein sequence ID" value="ONK70855.1"/>
    <property type="molecule type" value="Genomic_DNA"/>
</dbReference>
<dbReference type="InterPro" id="IPR053772">
    <property type="entry name" value="At1g61320/At1g61330-like"/>
</dbReference>
<dbReference type="Gene3D" id="3.80.10.10">
    <property type="entry name" value="Ribonuclease Inhibitor"/>
    <property type="match status" value="1"/>
</dbReference>
<accession>A0A5P1EXM5</accession>
<gene>
    <name evidence="2" type="ORF">A4U43_C04F2220</name>
</gene>
<evidence type="ECO:0000313" key="2">
    <source>
        <dbReference type="EMBL" id="ONK70855.1"/>
    </source>
</evidence>
<evidence type="ECO:0000313" key="3">
    <source>
        <dbReference type="Proteomes" id="UP000243459"/>
    </source>
</evidence>
<sequence>MQHIEMKTLSCGFEHLRMLKLRYVVLKQELLNNLLANFFLLEQLFLEDCDTLSFDASPFKIYGPMNLDCLKISGCWRLKQLRVYATSLKRFAFSSNNDMNCLPRVTFELVDFHDSKFSSIQRSRPLLKHLDLKCIEFSIDWPQFSSLKTVTLDQVHLEEEDITVLLLNCLLLERLSIIRCDGLPLLSIIGPSLQLKQLTVMWCSHLKEIKICDVNLIQLEYHGDVIVFSLTSVSHLVSVEMEIYTNDDKSLTNVLSMLSRDVPRLETLIFYIEGGKVPESPPMFYNLKHSALFLGRYIFTEEFPWTTLFLSVSPFLENFHFYRVA</sequence>
<dbReference type="SUPFAM" id="SSF52047">
    <property type="entry name" value="RNI-like"/>
    <property type="match status" value="1"/>
</dbReference>
<dbReference type="Gramene" id="ONK70855">
    <property type="protein sequence ID" value="ONK70855"/>
    <property type="gene ID" value="A4U43_C04F2220"/>
</dbReference>
<protein>
    <recommendedName>
        <fullName evidence="1">At1g61320/AtMIF1 LRR domain-containing protein</fullName>
    </recommendedName>
</protein>
<dbReference type="PANTHER" id="PTHR34145">
    <property type="entry name" value="OS02G0105600 PROTEIN"/>
    <property type="match status" value="1"/>
</dbReference>
<evidence type="ECO:0000259" key="1">
    <source>
        <dbReference type="Pfam" id="PF23622"/>
    </source>
</evidence>
<feature type="domain" description="At1g61320/AtMIF1 LRR" evidence="1">
    <location>
        <begin position="13"/>
        <end position="100"/>
    </location>
</feature>
<dbReference type="InterPro" id="IPR055357">
    <property type="entry name" value="LRR_At1g61320_AtMIF1"/>
</dbReference>
<feature type="domain" description="At1g61320/AtMIF1 LRR" evidence="1">
    <location>
        <begin position="123"/>
        <end position="321"/>
    </location>
</feature>
<dbReference type="Proteomes" id="UP000243459">
    <property type="component" value="Chromosome 4"/>
</dbReference>
<dbReference type="Pfam" id="PF23622">
    <property type="entry name" value="LRR_At1g61320_AtMIF1"/>
    <property type="match status" value="2"/>
</dbReference>
<keyword evidence="3" id="KW-1185">Reference proteome</keyword>
<reference evidence="3" key="1">
    <citation type="journal article" date="2017" name="Nat. Commun.">
        <title>The asparagus genome sheds light on the origin and evolution of a young Y chromosome.</title>
        <authorList>
            <person name="Harkess A."/>
            <person name="Zhou J."/>
            <person name="Xu C."/>
            <person name="Bowers J.E."/>
            <person name="Van der Hulst R."/>
            <person name="Ayyampalayam S."/>
            <person name="Mercati F."/>
            <person name="Riccardi P."/>
            <person name="McKain M.R."/>
            <person name="Kakrana A."/>
            <person name="Tang H."/>
            <person name="Ray J."/>
            <person name="Groenendijk J."/>
            <person name="Arikit S."/>
            <person name="Mathioni S.M."/>
            <person name="Nakano M."/>
            <person name="Shan H."/>
            <person name="Telgmann-Rauber A."/>
            <person name="Kanno A."/>
            <person name="Yue Z."/>
            <person name="Chen H."/>
            <person name="Li W."/>
            <person name="Chen Y."/>
            <person name="Xu X."/>
            <person name="Zhang Y."/>
            <person name="Luo S."/>
            <person name="Chen H."/>
            <person name="Gao J."/>
            <person name="Mao Z."/>
            <person name="Pires J.C."/>
            <person name="Luo M."/>
            <person name="Kudrna D."/>
            <person name="Wing R.A."/>
            <person name="Meyers B.C."/>
            <person name="Yi K."/>
            <person name="Kong H."/>
            <person name="Lavrijsen P."/>
            <person name="Sunseri F."/>
            <person name="Falavigna A."/>
            <person name="Ye Y."/>
            <person name="Leebens-Mack J.H."/>
            <person name="Chen G."/>
        </authorList>
    </citation>
    <scope>NUCLEOTIDE SEQUENCE [LARGE SCALE GENOMIC DNA]</scope>
    <source>
        <strain evidence="3">cv. DH0086</strain>
    </source>
</reference>
<dbReference type="InterPro" id="IPR032675">
    <property type="entry name" value="LRR_dom_sf"/>
</dbReference>
<dbReference type="AlphaFoldDB" id="A0A5P1EXM5"/>
<organism evidence="2 3">
    <name type="scientific">Asparagus officinalis</name>
    <name type="common">Garden asparagus</name>
    <dbReference type="NCBI Taxonomy" id="4686"/>
    <lineage>
        <taxon>Eukaryota</taxon>
        <taxon>Viridiplantae</taxon>
        <taxon>Streptophyta</taxon>
        <taxon>Embryophyta</taxon>
        <taxon>Tracheophyta</taxon>
        <taxon>Spermatophyta</taxon>
        <taxon>Magnoliopsida</taxon>
        <taxon>Liliopsida</taxon>
        <taxon>Asparagales</taxon>
        <taxon>Asparagaceae</taxon>
        <taxon>Asparagoideae</taxon>
        <taxon>Asparagus</taxon>
    </lineage>
</organism>
<proteinExistence type="predicted"/>
<dbReference type="PANTHER" id="PTHR34145:SF28">
    <property type="entry name" value="F-BOX DOMAIN-CONTAINING PROTEIN"/>
    <property type="match status" value="1"/>
</dbReference>
<name>A0A5P1EXM5_ASPOF</name>